<comment type="subcellular location">
    <subcellularLocation>
        <location evidence="1">Endoplasmic reticulum membrane</location>
        <topology evidence="1">Multi-pass membrane protein</topology>
    </subcellularLocation>
</comment>
<dbReference type="PROSITE" id="PS51257">
    <property type="entry name" value="PROKAR_LIPOPROTEIN"/>
    <property type="match status" value="1"/>
</dbReference>
<dbReference type="SUPFAM" id="SSF55781">
    <property type="entry name" value="GAF domain-like"/>
    <property type="match status" value="1"/>
</dbReference>
<dbReference type="Pfam" id="PF00072">
    <property type="entry name" value="Response_reg"/>
    <property type="match status" value="1"/>
</dbReference>
<comment type="caution">
    <text evidence="27">The sequence shown here is derived from an EMBL/GenBank/DDBJ whole genome shotgun (WGS) entry which is preliminary data.</text>
</comment>
<evidence type="ECO:0000256" key="24">
    <source>
        <dbReference type="SAM" id="Phobius"/>
    </source>
</evidence>
<feature type="transmembrane region" description="Helical" evidence="24">
    <location>
        <begin position="82"/>
        <end position="101"/>
    </location>
</feature>
<evidence type="ECO:0000256" key="25">
    <source>
        <dbReference type="SAM" id="SignalP"/>
    </source>
</evidence>
<dbReference type="GO" id="GO:0038199">
    <property type="term" value="F:ethylene receptor activity"/>
    <property type="evidence" value="ECO:0007669"/>
    <property type="project" value="UniProtKB-UniRule"/>
</dbReference>
<keyword evidence="28" id="KW-1185">Reference proteome</keyword>
<gene>
    <name evidence="27" type="ORF">SASPL_145850</name>
</gene>
<evidence type="ECO:0000256" key="11">
    <source>
        <dbReference type="ARBA" id="ARBA00022840"/>
    </source>
</evidence>
<dbReference type="Pfam" id="PF01590">
    <property type="entry name" value="GAF"/>
    <property type="match status" value="1"/>
</dbReference>
<dbReference type="AlphaFoldDB" id="A0A8X8WIU7"/>
<dbReference type="SMART" id="SM00448">
    <property type="entry name" value="REC"/>
    <property type="match status" value="1"/>
</dbReference>
<dbReference type="Pfam" id="PF00512">
    <property type="entry name" value="HisKA"/>
    <property type="match status" value="1"/>
</dbReference>
<dbReference type="Pfam" id="PF25487">
    <property type="entry name" value="ETR1_N"/>
    <property type="match status" value="1"/>
</dbReference>
<comment type="similarity">
    <text evidence="2 18">Belongs to the ethylene receptor family.</text>
</comment>
<feature type="signal peptide" evidence="25">
    <location>
        <begin position="1"/>
        <end position="27"/>
    </location>
</feature>
<dbReference type="GO" id="GO:0005789">
    <property type="term" value="C:endoplasmic reticulum membrane"/>
    <property type="evidence" value="ECO:0007669"/>
    <property type="project" value="UniProtKB-SubCell"/>
</dbReference>
<reference evidence="27" key="2">
    <citation type="submission" date="2020-08" db="EMBL/GenBank/DDBJ databases">
        <title>Plant Genome Project.</title>
        <authorList>
            <person name="Zhang R.-G."/>
        </authorList>
    </citation>
    <scope>NUCLEOTIDE SEQUENCE</scope>
    <source>
        <strain evidence="27">Huo1</strain>
        <tissue evidence="27">Leaf</tissue>
    </source>
</reference>
<dbReference type="PANTHER" id="PTHR24423">
    <property type="entry name" value="TWO-COMPONENT SENSOR HISTIDINE KINASE"/>
    <property type="match status" value="1"/>
</dbReference>
<evidence type="ECO:0000256" key="14">
    <source>
        <dbReference type="ARBA" id="ARBA00023012"/>
    </source>
</evidence>
<dbReference type="InterPro" id="IPR036890">
    <property type="entry name" value="HATPase_C_sf"/>
</dbReference>
<feature type="disulfide bond" description="Interchain" evidence="20">
    <location>
        <position position="36"/>
    </location>
</feature>
<dbReference type="GO" id="GO:0005524">
    <property type="term" value="F:ATP binding"/>
    <property type="evidence" value="ECO:0007669"/>
    <property type="project" value="UniProtKB-UniRule"/>
</dbReference>
<evidence type="ECO:0000313" key="28">
    <source>
        <dbReference type="Proteomes" id="UP000298416"/>
    </source>
</evidence>
<dbReference type="InterPro" id="IPR058544">
    <property type="entry name" value="ETR1_N"/>
</dbReference>
<keyword evidence="11 18" id="KW-0067">ATP-binding</keyword>
<organism evidence="27">
    <name type="scientific">Salvia splendens</name>
    <name type="common">Scarlet sage</name>
    <dbReference type="NCBI Taxonomy" id="180675"/>
    <lineage>
        <taxon>Eukaryota</taxon>
        <taxon>Viridiplantae</taxon>
        <taxon>Streptophyta</taxon>
        <taxon>Embryophyta</taxon>
        <taxon>Tracheophyta</taxon>
        <taxon>Spermatophyta</taxon>
        <taxon>Magnoliopsida</taxon>
        <taxon>eudicotyledons</taxon>
        <taxon>Gunneridae</taxon>
        <taxon>Pentapetalae</taxon>
        <taxon>asterids</taxon>
        <taxon>lamiids</taxon>
        <taxon>Lamiales</taxon>
        <taxon>Lamiaceae</taxon>
        <taxon>Nepetoideae</taxon>
        <taxon>Mentheae</taxon>
        <taxon>Salviinae</taxon>
        <taxon>Salvia</taxon>
        <taxon>Salvia subgen. Calosphace</taxon>
        <taxon>core Calosphace</taxon>
    </lineage>
</organism>
<protein>
    <recommendedName>
        <fullName evidence="18">Ethylene receptor</fullName>
    </recommendedName>
</protein>
<evidence type="ECO:0000256" key="18">
    <source>
        <dbReference type="PIRNR" id="PIRNR026389"/>
    </source>
</evidence>
<comment type="function">
    <text evidence="18">May act early in the ethylene signal transduction pathway, possibly as an ethylene receptor, or as a regulator of the pathway.</text>
</comment>
<dbReference type="Proteomes" id="UP000298416">
    <property type="component" value="Unassembled WGS sequence"/>
</dbReference>
<dbReference type="InterPro" id="IPR001789">
    <property type="entry name" value="Sig_transdc_resp-reg_receiver"/>
</dbReference>
<dbReference type="SMART" id="SM00065">
    <property type="entry name" value="GAF"/>
    <property type="match status" value="1"/>
</dbReference>
<dbReference type="GO" id="GO:0051740">
    <property type="term" value="F:ethylene binding"/>
    <property type="evidence" value="ECO:0007669"/>
    <property type="project" value="UniProtKB-UniRule"/>
</dbReference>
<evidence type="ECO:0000256" key="7">
    <source>
        <dbReference type="ARBA" id="ARBA00022741"/>
    </source>
</evidence>
<feature type="binding site" evidence="19">
    <location>
        <position position="94"/>
    </location>
    <ligand>
        <name>Cu cation</name>
        <dbReference type="ChEBI" id="CHEBI:23378"/>
    </ligand>
</feature>
<evidence type="ECO:0000256" key="20">
    <source>
        <dbReference type="PIRSR" id="PIRSR026389-3"/>
    </source>
</evidence>
<dbReference type="InterPro" id="IPR003661">
    <property type="entry name" value="HisK_dim/P_dom"/>
</dbReference>
<keyword evidence="4 18" id="KW-0808">Transferase</keyword>
<dbReference type="PANTHER" id="PTHR24423:SF633">
    <property type="entry name" value="ETHYLENE RECEPTOR 2"/>
    <property type="match status" value="1"/>
</dbReference>
<keyword evidence="17 18" id="KW-0675">Receptor</keyword>
<dbReference type="SUPFAM" id="SSF52172">
    <property type="entry name" value="CheY-like"/>
    <property type="match status" value="1"/>
</dbReference>
<evidence type="ECO:0000256" key="12">
    <source>
        <dbReference type="ARBA" id="ARBA00022989"/>
    </source>
</evidence>
<dbReference type="Gene3D" id="3.30.450.40">
    <property type="match status" value="1"/>
</dbReference>
<feature type="binding site" evidence="19">
    <location>
        <position position="98"/>
    </location>
    <ligand>
        <name>Cu cation</name>
        <dbReference type="ChEBI" id="CHEBI:23378"/>
    </ligand>
</feature>
<evidence type="ECO:0000256" key="6">
    <source>
        <dbReference type="ARBA" id="ARBA00022723"/>
    </source>
</evidence>
<keyword evidence="15 18" id="KW-0472">Membrane</keyword>
<keyword evidence="8 18" id="KW-0936">Ethylene signaling pathway</keyword>
<keyword evidence="23" id="KW-0175">Coiled coil</keyword>
<reference evidence="27" key="1">
    <citation type="submission" date="2018-01" db="EMBL/GenBank/DDBJ databases">
        <authorList>
            <person name="Mao J.F."/>
        </authorList>
    </citation>
    <scope>NUCLEOTIDE SEQUENCE</scope>
    <source>
        <strain evidence="27">Huo1</strain>
        <tissue evidence="27">Leaf</tissue>
    </source>
</reference>
<evidence type="ECO:0000256" key="5">
    <source>
        <dbReference type="ARBA" id="ARBA00022692"/>
    </source>
</evidence>
<dbReference type="EMBL" id="PNBA02000017">
    <property type="protein sequence ID" value="KAG6395209.1"/>
    <property type="molecule type" value="Genomic_DNA"/>
</dbReference>
<evidence type="ECO:0000256" key="16">
    <source>
        <dbReference type="ARBA" id="ARBA00023157"/>
    </source>
</evidence>
<dbReference type="PROSITE" id="PS50110">
    <property type="entry name" value="RESPONSE_REGULATORY"/>
    <property type="match status" value="1"/>
</dbReference>
<feature type="disulfide bond" description="Interchain" evidence="20">
    <location>
        <position position="34"/>
    </location>
</feature>
<keyword evidence="13 18" id="KW-0186">Copper</keyword>
<feature type="transmembrane region" description="Helical" evidence="24">
    <location>
        <begin position="121"/>
        <end position="142"/>
    </location>
</feature>
<comment type="cofactor">
    <cofactor evidence="19">
        <name>Cu cation</name>
        <dbReference type="ChEBI" id="CHEBI:23378"/>
    </cofactor>
    <text evidence="19">Binds 1 copper ion per dimer.</text>
</comment>
<proteinExistence type="inferred from homology"/>
<evidence type="ECO:0000256" key="1">
    <source>
        <dbReference type="ARBA" id="ARBA00004477"/>
    </source>
</evidence>
<feature type="cross-link" description="Glycyl lysine isopeptide (Lys-Gly) (interchain with G-Cter in ubiquitin)" evidence="21">
    <location>
        <position position="770"/>
    </location>
</feature>
<feature type="transmembrane region" description="Helical" evidence="24">
    <location>
        <begin position="56"/>
        <end position="75"/>
    </location>
</feature>
<dbReference type="Gene3D" id="3.30.565.10">
    <property type="entry name" value="Histidine kinase-like ATPase, C-terminal domain"/>
    <property type="match status" value="1"/>
</dbReference>
<evidence type="ECO:0000256" key="23">
    <source>
        <dbReference type="SAM" id="Coils"/>
    </source>
</evidence>
<dbReference type="CDD" id="cd00082">
    <property type="entry name" value="HisKA"/>
    <property type="match status" value="1"/>
</dbReference>
<dbReference type="InterPro" id="IPR029016">
    <property type="entry name" value="GAF-like_dom_sf"/>
</dbReference>
<evidence type="ECO:0000256" key="4">
    <source>
        <dbReference type="ARBA" id="ARBA00022679"/>
    </source>
</evidence>
<evidence type="ECO:0000256" key="9">
    <source>
        <dbReference type="ARBA" id="ARBA00022777"/>
    </source>
</evidence>
<dbReference type="SUPFAM" id="SSF47384">
    <property type="entry name" value="Homodimeric domain of signal transducing histidine kinase"/>
    <property type="match status" value="1"/>
</dbReference>
<dbReference type="Gene3D" id="1.10.287.130">
    <property type="match status" value="1"/>
</dbReference>
<dbReference type="InterPro" id="IPR014525">
    <property type="entry name" value="ETR"/>
</dbReference>
<evidence type="ECO:0000256" key="8">
    <source>
        <dbReference type="ARBA" id="ARBA00022745"/>
    </source>
</evidence>
<name>A0A8X8WIU7_SALSN</name>
<dbReference type="CDD" id="cd16938">
    <property type="entry name" value="HATPase_ETR2_ERS2-EIN4-like"/>
    <property type="match status" value="1"/>
</dbReference>
<keyword evidence="16 20" id="KW-1015">Disulfide bond</keyword>
<evidence type="ECO:0000256" key="3">
    <source>
        <dbReference type="ARBA" id="ARBA00022553"/>
    </source>
</evidence>
<feature type="chain" id="PRO_5036456969" description="Ethylene receptor" evidence="25">
    <location>
        <begin position="28"/>
        <end position="792"/>
    </location>
</feature>
<keyword evidence="14 18" id="KW-0902">Two-component regulatory system</keyword>
<keyword evidence="7 18" id="KW-0547">Nucleotide-binding</keyword>
<keyword evidence="6 18" id="KW-0479">Metal-binding</keyword>
<keyword evidence="9 18" id="KW-0418">Kinase</keyword>
<dbReference type="InterPro" id="IPR003018">
    <property type="entry name" value="GAF"/>
</dbReference>
<keyword evidence="12 24" id="KW-1133">Transmembrane helix</keyword>
<evidence type="ECO:0000256" key="2">
    <source>
        <dbReference type="ARBA" id="ARBA00009842"/>
    </source>
</evidence>
<dbReference type="GO" id="GO:0000155">
    <property type="term" value="F:phosphorelay sensor kinase activity"/>
    <property type="evidence" value="ECO:0007669"/>
    <property type="project" value="InterPro"/>
</dbReference>
<dbReference type="PIRSF" id="PIRSF026389">
    <property type="entry name" value="Ethyln_sen_HK"/>
    <property type="match status" value="1"/>
</dbReference>
<dbReference type="InterPro" id="IPR036097">
    <property type="entry name" value="HisK_dim/P_sf"/>
</dbReference>
<evidence type="ECO:0000256" key="15">
    <source>
        <dbReference type="ARBA" id="ARBA00023136"/>
    </source>
</evidence>
<keyword evidence="25" id="KW-0732">Signal</keyword>
<feature type="coiled-coil region" evidence="23">
    <location>
        <begin position="343"/>
        <end position="373"/>
    </location>
</feature>
<keyword evidence="5 24" id="KW-0812">Transmembrane</keyword>
<feature type="domain" description="Response regulatory" evidence="26">
    <location>
        <begin position="667"/>
        <end position="785"/>
    </location>
</feature>
<dbReference type="InterPro" id="IPR011006">
    <property type="entry name" value="CheY-like_superfamily"/>
</dbReference>
<keyword evidence="10 18" id="KW-0256">Endoplasmic reticulum</keyword>
<dbReference type="GO" id="GO:0046872">
    <property type="term" value="F:metal ion binding"/>
    <property type="evidence" value="ECO:0007669"/>
    <property type="project" value="UniProtKB-UniRule"/>
</dbReference>
<keyword evidence="3 22" id="KW-0597">Phosphoprotein</keyword>
<accession>A0A8X8WIU7</accession>
<evidence type="ECO:0000256" key="17">
    <source>
        <dbReference type="ARBA" id="ARBA00023170"/>
    </source>
</evidence>
<evidence type="ECO:0000256" key="13">
    <source>
        <dbReference type="ARBA" id="ARBA00023008"/>
    </source>
</evidence>
<dbReference type="Gene3D" id="3.40.50.2300">
    <property type="match status" value="1"/>
</dbReference>
<evidence type="ECO:0000256" key="10">
    <source>
        <dbReference type="ARBA" id="ARBA00022824"/>
    </source>
</evidence>
<evidence type="ECO:0000256" key="19">
    <source>
        <dbReference type="PIRSR" id="PIRSR026389-2"/>
    </source>
</evidence>
<evidence type="ECO:0000256" key="22">
    <source>
        <dbReference type="PROSITE-ProRule" id="PRU00169"/>
    </source>
</evidence>
<sequence>MAMLKALINSWLLLLLLLLSLFVSIAAAYSGFGCGCDEEGYWSVENILDWQKACDFLIAIAYFSIPIELIYFVSCSTFPFKWVLVQFILFIVLCGMTHLLNGWTYGPHTFQLMLSLTIFKFLTALVSFATAITLFTLIPQLLKVKVREIMLRKKTGDLDREVLTIKKQKEAGMRVRMLTREIRKYLDRHTIFYTTLVELSKVLDLENCVVWMPNSGRTEINLTHELREKSLPNTHNSVIPTSEPDVRRVKGSERVKILDPESPLSLASSREVGEPGCVAAIRMPILKVSHFKNGTPEMVQACYAILVLVLPSGLGRTWSKQELEMVEVVADQVAVALSHAAVVEEALSLTATLEEKKRALQQANRNAIMASQARYEFKKVMSNGLKRPMHSILGLLSVLQDEPLSDEQLLLIGTTFKAGNVLSTLINDVMDTAGKDYSRFPLHMRPFELHSMIKEAVCLFNCMCALRGFNFSIEVDKSMPKYVIGDETRVFQVILHMIGNLLNASRGGGFLLLRVHSASGSQVWNDQRRGRWRSNSSDRYAYVRLEAGIRHTNSDSQSGNSSVIQYSGQRCSGGGKEIMSFDMCKKIVQVFTQPHYFMSTYRSFTDGARVLQMMQGDIWMVPNPEGFDQSMVLVLQFQARPSFAVDILEQEQSIKRVQSNSIFKGLQILLADADAGNRAVTRRLLEKLGCVVTAVSSGSECLRAVGPSVPPFQVVLLDIHLPDLDGFEVAEELRKVESRDWLLIVAFTASDDKETREKCLEVGMNGVLAKPGSSHDLARELECILLRPSLDI</sequence>
<feature type="modified residue" description="4-aspartylphosphate" evidence="22">
    <location>
        <position position="718"/>
    </location>
</feature>
<dbReference type="GO" id="GO:0010105">
    <property type="term" value="P:negative regulation of ethylene-activated signaling pathway"/>
    <property type="evidence" value="ECO:0007669"/>
    <property type="project" value="UniProtKB-ARBA"/>
</dbReference>
<evidence type="ECO:0000259" key="26">
    <source>
        <dbReference type="PROSITE" id="PS50110"/>
    </source>
</evidence>
<dbReference type="SUPFAM" id="SSF55874">
    <property type="entry name" value="ATPase domain of HSP90 chaperone/DNA topoisomerase II/histidine kinase"/>
    <property type="match status" value="1"/>
</dbReference>
<evidence type="ECO:0000313" key="27">
    <source>
        <dbReference type="EMBL" id="KAG6395209.1"/>
    </source>
</evidence>
<evidence type="ECO:0000256" key="21">
    <source>
        <dbReference type="PIRSR" id="PIRSR026389-4"/>
    </source>
</evidence>